<dbReference type="GO" id="GO:0005634">
    <property type="term" value="C:nucleus"/>
    <property type="evidence" value="ECO:0007669"/>
    <property type="project" value="UniProtKB-SubCell"/>
</dbReference>
<comment type="caution">
    <text evidence="4">The sequence shown here is derived from an EMBL/GenBank/DDBJ whole genome shotgun (WGS) entry which is preliminary data.</text>
</comment>
<sequence length="603" mass="68592">MSLVLFPVNDAGSVGESCVYRRRSPRKRTSRKINLDGLRSRVAQLEQALRDASVRLLPIEVSATVPGGREAPTQGNPEVGHLVTSEQGARYHSVFHWTSTWEKAQSIHRILADLGDKNHDNTFSNFVTPENFLSPQVDLSFPCVSQPVPLPWGDDDILINRPLCDLLFGVFVHKINESIRLFHKSRLQEKYADYVRNLSGQPTESDAATHPVKDGESSHYVEEPLDQSCWPLVGTLIRLAQSLGLHRDPLMLQIPLDTIDVELRRRLWYHICSLDQISAELHGPRPSIRIDDFDTLLPRNIDDDDLSFETSTGISRVPDGERFTEMTVVLIRMSTIRCVMRLDQLFREVVRHTGDGSRLDSGDIDDITAARVTPQSEDSMRILQIEDFIQMTERQHRQDYVQYSDGSGAAQTATRFFATVTSMKLWLFYYRLLSTRARQLKRNLSTQDRRELLSKAITLLELLETDLLSHALHGCYWLSSGIMQLHIVSQLLQETVPTLFGLNELPDRILIDRCWQCINHANFDDSGKTWAILRRLKEIANRRRNASQASANNSNHYPDIVMHQDAADDEICLTREIEQVLLDGSTEGFSLELLDQLLGSFLG</sequence>
<gene>
    <name evidence="4" type="ORF">A0O28_0028200</name>
</gene>
<dbReference type="Pfam" id="PF04082">
    <property type="entry name" value="Fungal_trans"/>
    <property type="match status" value="1"/>
</dbReference>
<dbReference type="EMBL" id="LVVK01000007">
    <property type="protein sequence ID" value="OPB44501.1"/>
    <property type="molecule type" value="Genomic_DNA"/>
</dbReference>
<dbReference type="GO" id="GO:0006351">
    <property type="term" value="P:DNA-templated transcription"/>
    <property type="evidence" value="ECO:0007669"/>
    <property type="project" value="InterPro"/>
</dbReference>
<dbReference type="InterPro" id="IPR050613">
    <property type="entry name" value="Sec_Metabolite_Reg"/>
</dbReference>
<dbReference type="PANTHER" id="PTHR31001:SF77">
    <property type="entry name" value="TRANSCRIPTION FACTOR, PUTATIVE (AFU_ORTHOLOGUE AFUA_3G12940)-RELATED"/>
    <property type="match status" value="1"/>
</dbReference>
<comment type="subcellular location">
    <subcellularLocation>
        <location evidence="1">Nucleus</location>
    </subcellularLocation>
</comment>
<evidence type="ECO:0000256" key="2">
    <source>
        <dbReference type="ARBA" id="ARBA00023242"/>
    </source>
</evidence>
<feature type="domain" description="Xylanolytic transcriptional activator regulatory" evidence="3">
    <location>
        <begin position="229"/>
        <end position="304"/>
    </location>
</feature>
<name>A0A1T3CTR8_9HYPO</name>
<evidence type="ECO:0000313" key="5">
    <source>
        <dbReference type="Proteomes" id="UP000191004"/>
    </source>
</evidence>
<keyword evidence="5" id="KW-1185">Reference proteome</keyword>
<dbReference type="AlphaFoldDB" id="A0A1T3CTR8"/>
<dbReference type="GO" id="GO:0003677">
    <property type="term" value="F:DNA binding"/>
    <property type="evidence" value="ECO:0007669"/>
    <property type="project" value="InterPro"/>
</dbReference>
<protein>
    <recommendedName>
        <fullName evidence="3">Xylanolytic transcriptional activator regulatory domain-containing protein</fullName>
    </recommendedName>
</protein>
<proteinExistence type="predicted"/>
<keyword evidence="2" id="KW-0539">Nucleus</keyword>
<evidence type="ECO:0000256" key="1">
    <source>
        <dbReference type="ARBA" id="ARBA00004123"/>
    </source>
</evidence>
<dbReference type="InterPro" id="IPR007219">
    <property type="entry name" value="XnlR_reg_dom"/>
</dbReference>
<organism evidence="4 5">
    <name type="scientific">Trichoderma guizhouense</name>
    <dbReference type="NCBI Taxonomy" id="1491466"/>
    <lineage>
        <taxon>Eukaryota</taxon>
        <taxon>Fungi</taxon>
        <taxon>Dikarya</taxon>
        <taxon>Ascomycota</taxon>
        <taxon>Pezizomycotina</taxon>
        <taxon>Sordariomycetes</taxon>
        <taxon>Hypocreomycetidae</taxon>
        <taxon>Hypocreales</taxon>
        <taxon>Hypocreaceae</taxon>
        <taxon>Trichoderma</taxon>
    </lineage>
</organism>
<evidence type="ECO:0000259" key="3">
    <source>
        <dbReference type="SMART" id="SM00906"/>
    </source>
</evidence>
<reference evidence="4 5" key="1">
    <citation type="submission" date="2016-04" db="EMBL/GenBank/DDBJ databases">
        <title>Multiple horizontal gene transfer events from other fungi enriched the ability of the initially mycotrophic fungus Trichoderma (Ascomycota) to feed on dead plant biomass.</title>
        <authorList>
            <person name="Atanasova L."/>
            <person name="Chenthamara K."/>
            <person name="Zhang J."/>
            <person name="Grujic M."/>
            <person name="Henrissat B."/>
            <person name="Kuo A."/>
            <person name="Aertz A."/>
            <person name="Salamov A."/>
            <person name="Lipzen A."/>
            <person name="Labutti K."/>
            <person name="Barry K."/>
            <person name="Miao Y."/>
            <person name="Rahimi M.J."/>
            <person name="Shen Q."/>
            <person name="Grigoriev I.V."/>
            <person name="Kubicek C.P."/>
            <person name="Druzhinina I.S."/>
        </authorList>
    </citation>
    <scope>NUCLEOTIDE SEQUENCE [LARGE SCALE GENOMIC DNA]</scope>
    <source>
        <strain evidence="4 5">NJAU 4742</strain>
    </source>
</reference>
<dbReference type="CDD" id="cd12148">
    <property type="entry name" value="fungal_TF_MHR"/>
    <property type="match status" value="1"/>
</dbReference>
<dbReference type="GO" id="GO:0008270">
    <property type="term" value="F:zinc ion binding"/>
    <property type="evidence" value="ECO:0007669"/>
    <property type="project" value="InterPro"/>
</dbReference>
<evidence type="ECO:0000313" key="4">
    <source>
        <dbReference type="EMBL" id="OPB44501.1"/>
    </source>
</evidence>
<dbReference type="PANTHER" id="PTHR31001">
    <property type="entry name" value="UNCHARACTERIZED TRANSCRIPTIONAL REGULATORY PROTEIN"/>
    <property type="match status" value="1"/>
</dbReference>
<accession>A0A1T3CTR8</accession>
<dbReference type="SMART" id="SM00906">
    <property type="entry name" value="Fungal_trans"/>
    <property type="match status" value="1"/>
</dbReference>
<dbReference type="Proteomes" id="UP000191004">
    <property type="component" value="Unassembled WGS sequence"/>
</dbReference>